<evidence type="ECO:0000256" key="9">
    <source>
        <dbReference type="SAM" id="MobiDB-lite"/>
    </source>
</evidence>
<dbReference type="AlphaFoldDB" id="A0AA37Q258"/>
<keyword evidence="5 8" id="KW-0067">ATP-binding</keyword>
<evidence type="ECO:0000256" key="6">
    <source>
        <dbReference type="ARBA" id="ARBA00047899"/>
    </source>
</evidence>
<keyword evidence="4" id="KW-0418">Kinase</keyword>
<protein>
    <recommendedName>
        <fullName evidence="10">Protein kinase domain-containing protein</fullName>
    </recommendedName>
</protein>
<dbReference type="EMBL" id="BRXS01000002">
    <property type="protein sequence ID" value="GLC24999.1"/>
    <property type="molecule type" value="Genomic_DNA"/>
</dbReference>
<dbReference type="InterPro" id="IPR000719">
    <property type="entry name" value="Prot_kinase_dom"/>
</dbReference>
<dbReference type="InterPro" id="IPR017441">
    <property type="entry name" value="Protein_kinase_ATP_BS"/>
</dbReference>
<dbReference type="PANTHER" id="PTHR43289">
    <property type="entry name" value="MITOGEN-ACTIVATED PROTEIN KINASE KINASE KINASE 20-RELATED"/>
    <property type="match status" value="1"/>
</dbReference>
<name>A0AA37Q258_9BACT</name>
<comment type="catalytic activity">
    <reaction evidence="6">
        <text>L-threonyl-[protein] + ATP = O-phospho-L-threonyl-[protein] + ADP + H(+)</text>
        <dbReference type="Rhea" id="RHEA:46608"/>
        <dbReference type="Rhea" id="RHEA-COMP:11060"/>
        <dbReference type="Rhea" id="RHEA-COMP:11605"/>
        <dbReference type="ChEBI" id="CHEBI:15378"/>
        <dbReference type="ChEBI" id="CHEBI:30013"/>
        <dbReference type="ChEBI" id="CHEBI:30616"/>
        <dbReference type="ChEBI" id="CHEBI:61977"/>
        <dbReference type="ChEBI" id="CHEBI:456216"/>
        <dbReference type="EC" id="2.7.11.1"/>
    </reaction>
</comment>
<reference evidence="11" key="1">
    <citation type="submission" date="2022-08" db="EMBL/GenBank/DDBJ databases">
        <title>Draft genome sequencing of Roseisolibacter agri AW1220.</title>
        <authorList>
            <person name="Tobiishi Y."/>
            <person name="Tonouchi A."/>
        </authorList>
    </citation>
    <scope>NUCLEOTIDE SEQUENCE</scope>
    <source>
        <strain evidence="11">AW1220</strain>
    </source>
</reference>
<keyword evidence="2" id="KW-0808">Transferase</keyword>
<dbReference type="PROSITE" id="PS00107">
    <property type="entry name" value="PROTEIN_KINASE_ATP"/>
    <property type="match status" value="1"/>
</dbReference>
<dbReference type="PROSITE" id="PS00108">
    <property type="entry name" value="PROTEIN_KINASE_ST"/>
    <property type="match status" value="1"/>
</dbReference>
<feature type="binding site" evidence="8">
    <location>
        <position position="73"/>
    </location>
    <ligand>
        <name>ATP</name>
        <dbReference type="ChEBI" id="CHEBI:30616"/>
    </ligand>
</feature>
<dbReference type="InterPro" id="IPR011009">
    <property type="entry name" value="Kinase-like_dom_sf"/>
</dbReference>
<feature type="compositionally biased region" description="Low complexity" evidence="9">
    <location>
        <begin position="479"/>
        <end position="516"/>
    </location>
</feature>
<dbReference type="Proteomes" id="UP001161325">
    <property type="component" value="Unassembled WGS sequence"/>
</dbReference>
<evidence type="ECO:0000256" key="1">
    <source>
        <dbReference type="ARBA" id="ARBA00022527"/>
    </source>
</evidence>
<feature type="domain" description="Protein kinase" evidence="10">
    <location>
        <begin position="44"/>
        <end position="319"/>
    </location>
</feature>
<proteinExistence type="predicted"/>
<evidence type="ECO:0000259" key="10">
    <source>
        <dbReference type="PROSITE" id="PS50011"/>
    </source>
</evidence>
<evidence type="ECO:0000256" key="7">
    <source>
        <dbReference type="ARBA" id="ARBA00048679"/>
    </source>
</evidence>
<accession>A0AA37Q258</accession>
<comment type="catalytic activity">
    <reaction evidence="7">
        <text>L-seryl-[protein] + ATP = O-phospho-L-seryl-[protein] + ADP + H(+)</text>
        <dbReference type="Rhea" id="RHEA:17989"/>
        <dbReference type="Rhea" id="RHEA-COMP:9863"/>
        <dbReference type="Rhea" id="RHEA-COMP:11604"/>
        <dbReference type="ChEBI" id="CHEBI:15378"/>
        <dbReference type="ChEBI" id="CHEBI:29999"/>
        <dbReference type="ChEBI" id="CHEBI:30616"/>
        <dbReference type="ChEBI" id="CHEBI:83421"/>
        <dbReference type="ChEBI" id="CHEBI:456216"/>
        <dbReference type="EC" id="2.7.11.1"/>
    </reaction>
</comment>
<dbReference type="GO" id="GO:0005524">
    <property type="term" value="F:ATP binding"/>
    <property type="evidence" value="ECO:0007669"/>
    <property type="project" value="UniProtKB-UniRule"/>
</dbReference>
<dbReference type="CDD" id="cd14014">
    <property type="entry name" value="STKc_PknB_like"/>
    <property type="match status" value="1"/>
</dbReference>
<evidence type="ECO:0000313" key="11">
    <source>
        <dbReference type="EMBL" id="GLC24999.1"/>
    </source>
</evidence>
<dbReference type="InterPro" id="IPR008271">
    <property type="entry name" value="Ser/Thr_kinase_AS"/>
</dbReference>
<evidence type="ECO:0000256" key="4">
    <source>
        <dbReference type="ARBA" id="ARBA00022777"/>
    </source>
</evidence>
<comment type="caution">
    <text evidence="11">The sequence shown here is derived from an EMBL/GenBank/DDBJ whole genome shotgun (WGS) entry which is preliminary data.</text>
</comment>
<keyword evidence="1" id="KW-0723">Serine/threonine-protein kinase</keyword>
<dbReference type="SMART" id="SM00220">
    <property type="entry name" value="S_TKc"/>
    <property type="match status" value="1"/>
</dbReference>
<keyword evidence="3 8" id="KW-0547">Nucleotide-binding</keyword>
<dbReference type="Gene3D" id="1.10.510.10">
    <property type="entry name" value="Transferase(Phosphotransferase) domain 1"/>
    <property type="match status" value="1"/>
</dbReference>
<evidence type="ECO:0000256" key="3">
    <source>
        <dbReference type="ARBA" id="ARBA00022741"/>
    </source>
</evidence>
<evidence type="ECO:0000256" key="8">
    <source>
        <dbReference type="PROSITE-ProRule" id="PRU10141"/>
    </source>
</evidence>
<evidence type="ECO:0000313" key="12">
    <source>
        <dbReference type="Proteomes" id="UP001161325"/>
    </source>
</evidence>
<organism evidence="11 12">
    <name type="scientific">Roseisolibacter agri</name>
    <dbReference type="NCBI Taxonomy" id="2014610"/>
    <lineage>
        <taxon>Bacteria</taxon>
        <taxon>Pseudomonadati</taxon>
        <taxon>Gemmatimonadota</taxon>
        <taxon>Gemmatimonadia</taxon>
        <taxon>Gemmatimonadales</taxon>
        <taxon>Gemmatimonadaceae</taxon>
        <taxon>Roseisolibacter</taxon>
    </lineage>
</organism>
<sequence length="606" mass="61830">MSKICPVCGNTYSDANAFCPADGTTLRAAEVTADLIGSVVADRYLVTDLLGEGGMGKVYLARHVRLPQQAAIKVLRPSMLKDAAAVARFTREAASASRIDHDRVARVYDFGETSDGTVYLAMEYVPGRTLKKLLVDTGPLEPRRAALLVRQIAEGMDAAHRLGIVHRDLKPDNVIIVEDADGSERAKVVDFGIAKALGAEEGGAGLTQAGYVVGTPEFMSPEQLLGGNVDARSDVYALAIIAYQCLTGGFPFDTTTPERVMTARLTEAPRTLAYAQPAVGWPPEVQAVLDAGLARDVEGRPASAGTFARSLSAAIEHWMPASTGVRPLVTPRTAPAVAAAPPTVPPAAAGMGMQAAGAGPVPPVVKPTPITPTPGAKPRSRMPLIAGGAGLVAVLAGLGVVFAMKGGKGGDGETQGPVAGGPPQVTDTLANVQAPNPGDASPPAATQTAAVDSTTPPAGTTPAGTTPAAPPVNAPPTNAPATPAVSTPTTTAAAPAATRPAGTAGGARTTAAGAAARRSLDSLTTVLDPDRVDEATARAAIPVLRALLPRLATRDDSTYAHIRLLEANALSGNDAGACTALRAAKTGARTSEQREIVRRYEGQLSC</sequence>
<feature type="compositionally biased region" description="Polar residues" evidence="9">
    <location>
        <begin position="425"/>
        <end position="434"/>
    </location>
</feature>
<gene>
    <name evidence="11" type="ORF">rosag_15120</name>
</gene>
<dbReference type="FunFam" id="3.30.200.20:FF:000035">
    <property type="entry name" value="Serine/threonine protein kinase Stk1"/>
    <property type="match status" value="1"/>
</dbReference>
<evidence type="ECO:0000256" key="5">
    <source>
        <dbReference type="ARBA" id="ARBA00022840"/>
    </source>
</evidence>
<dbReference type="PANTHER" id="PTHR43289:SF6">
    <property type="entry name" value="SERINE_THREONINE-PROTEIN KINASE NEKL-3"/>
    <property type="match status" value="1"/>
</dbReference>
<feature type="compositionally biased region" description="Pro residues" evidence="9">
    <location>
        <begin position="468"/>
        <end position="478"/>
    </location>
</feature>
<dbReference type="Gene3D" id="3.30.200.20">
    <property type="entry name" value="Phosphorylase Kinase, domain 1"/>
    <property type="match status" value="1"/>
</dbReference>
<feature type="region of interest" description="Disordered" evidence="9">
    <location>
        <begin position="412"/>
        <end position="516"/>
    </location>
</feature>
<dbReference type="Pfam" id="PF00069">
    <property type="entry name" value="Pkinase"/>
    <property type="match status" value="1"/>
</dbReference>
<keyword evidence="12" id="KW-1185">Reference proteome</keyword>
<evidence type="ECO:0000256" key="2">
    <source>
        <dbReference type="ARBA" id="ARBA00022679"/>
    </source>
</evidence>
<dbReference type="RefSeq" id="WP_284349438.1">
    <property type="nucleotide sequence ID" value="NZ_BRXS01000002.1"/>
</dbReference>
<dbReference type="PROSITE" id="PS50011">
    <property type="entry name" value="PROTEIN_KINASE_DOM"/>
    <property type="match status" value="1"/>
</dbReference>
<dbReference type="SUPFAM" id="SSF56112">
    <property type="entry name" value="Protein kinase-like (PK-like)"/>
    <property type="match status" value="1"/>
</dbReference>
<dbReference type="GO" id="GO:0004674">
    <property type="term" value="F:protein serine/threonine kinase activity"/>
    <property type="evidence" value="ECO:0007669"/>
    <property type="project" value="UniProtKB-KW"/>
</dbReference>
<feature type="compositionally biased region" description="Low complexity" evidence="9">
    <location>
        <begin position="453"/>
        <end position="467"/>
    </location>
</feature>